<proteinExistence type="predicted"/>
<organism evidence="2 3">
    <name type="scientific">Trifolium medium</name>
    <dbReference type="NCBI Taxonomy" id="97028"/>
    <lineage>
        <taxon>Eukaryota</taxon>
        <taxon>Viridiplantae</taxon>
        <taxon>Streptophyta</taxon>
        <taxon>Embryophyta</taxon>
        <taxon>Tracheophyta</taxon>
        <taxon>Spermatophyta</taxon>
        <taxon>Magnoliopsida</taxon>
        <taxon>eudicotyledons</taxon>
        <taxon>Gunneridae</taxon>
        <taxon>Pentapetalae</taxon>
        <taxon>rosids</taxon>
        <taxon>fabids</taxon>
        <taxon>Fabales</taxon>
        <taxon>Fabaceae</taxon>
        <taxon>Papilionoideae</taxon>
        <taxon>50 kb inversion clade</taxon>
        <taxon>NPAAA clade</taxon>
        <taxon>Hologalegina</taxon>
        <taxon>IRL clade</taxon>
        <taxon>Trifolieae</taxon>
        <taxon>Trifolium</taxon>
    </lineage>
</organism>
<dbReference type="Proteomes" id="UP000265520">
    <property type="component" value="Unassembled WGS sequence"/>
</dbReference>
<feature type="non-terminal residue" evidence="2">
    <location>
        <position position="1"/>
    </location>
</feature>
<evidence type="ECO:0000256" key="1">
    <source>
        <dbReference type="SAM" id="MobiDB-lite"/>
    </source>
</evidence>
<sequence>SPQLSGVYSGIRNNGRSSRNRAHHSSVLPRPLLQRSRPKGETAKAKVVEGDAANKFDWVSLKQNKRLFEMYEESVRGFKENYYLVRPITSACWKSIVYRGPKCDNNENVVVGPNGKLEEEEYARFHFH</sequence>
<comment type="caution">
    <text evidence="2">The sequence shown here is derived from an EMBL/GenBank/DDBJ whole genome shotgun (WGS) entry which is preliminary data.</text>
</comment>
<reference evidence="2 3" key="1">
    <citation type="journal article" date="2018" name="Front. Plant Sci.">
        <title>Red Clover (Trifolium pratense) and Zigzag Clover (T. medium) - A Picture of Genomic Similarities and Differences.</title>
        <authorList>
            <person name="Dluhosova J."/>
            <person name="Istvanek J."/>
            <person name="Nedelnik J."/>
            <person name="Repkova J."/>
        </authorList>
    </citation>
    <scope>NUCLEOTIDE SEQUENCE [LARGE SCALE GENOMIC DNA]</scope>
    <source>
        <strain evidence="3">cv. 10/8</strain>
        <tissue evidence="2">Leaf</tissue>
    </source>
</reference>
<evidence type="ECO:0000313" key="2">
    <source>
        <dbReference type="EMBL" id="MCI20609.1"/>
    </source>
</evidence>
<accession>A0A392Q9S3</accession>
<dbReference type="EMBL" id="LXQA010120721">
    <property type="protein sequence ID" value="MCI20609.1"/>
    <property type="molecule type" value="Genomic_DNA"/>
</dbReference>
<keyword evidence="3" id="KW-1185">Reference proteome</keyword>
<protein>
    <submittedName>
        <fullName evidence="2">Uncharacterized protein</fullName>
    </submittedName>
</protein>
<name>A0A392Q9S3_9FABA</name>
<evidence type="ECO:0000313" key="3">
    <source>
        <dbReference type="Proteomes" id="UP000265520"/>
    </source>
</evidence>
<dbReference type="AlphaFoldDB" id="A0A392Q9S3"/>
<feature type="region of interest" description="Disordered" evidence="1">
    <location>
        <begin position="1"/>
        <end position="46"/>
    </location>
</feature>